<dbReference type="AlphaFoldDB" id="A0A9P6CNR6"/>
<reference evidence="1" key="1">
    <citation type="submission" date="2020-11" db="EMBL/GenBank/DDBJ databases">
        <authorList>
            <consortium name="DOE Joint Genome Institute"/>
            <person name="Ahrendt S."/>
            <person name="Riley R."/>
            <person name="Andreopoulos W."/>
            <person name="Labutti K."/>
            <person name="Pangilinan J."/>
            <person name="Ruiz-Duenas F.J."/>
            <person name="Barrasa J.M."/>
            <person name="Sanchez-Garcia M."/>
            <person name="Camarero S."/>
            <person name="Miyauchi S."/>
            <person name="Serrano A."/>
            <person name="Linde D."/>
            <person name="Babiker R."/>
            <person name="Drula E."/>
            <person name="Ayuso-Fernandez I."/>
            <person name="Pacheco R."/>
            <person name="Padilla G."/>
            <person name="Ferreira P."/>
            <person name="Barriuso J."/>
            <person name="Kellner H."/>
            <person name="Castanera R."/>
            <person name="Alfaro M."/>
            <person name="Ramirez L."/>
            <person name="Pisabarro A.G."/>
            <person name="Kuo A."/>
            <person name="Tritt A."/>
            <person name="Lipzen A."/>
            <person name="He G."/>
            <person name="Yan M."/>
            <person name="Ng V."/>
            <person name="Cullen D."/>
            <person name="Martin F."/>
            <person name="Rosso M.-N."/>
            <person name="Henrissat B."/>
            <person name="Hibbett D."/>
            <person name="Martinez A.T."/>
            <person name="Grigoriev I.V."/>
        </authorList>
    </citation>
    <scope>NUCLEOTIDE SEQUENCE</scope>
    <source>
        <strain evidence="1">CIRM-BRFM 674</strain>
    </source>
</reference>
<evidence type="ECO:0000313" key="1">
    <source>
        <dbReference type="EMBL" id="KAF9473152.1"/>
    </source>
</evidence>
<name>A0A9P6CNR6_9AGAR</name>
<organism evidence="1 2">
    <name type="scientific">Pholiota conissans</name>
    <dbReference type="NCBI Taxonomy" id="109636"/>
    <lineage>
        <taxon>Eukaryota</taxon>
        <taxon>Fungi</taxon>
        <taxon>Dikarya</taxon>
        <taxon>Basidiomycota</taxon>
        <taxon>Agaricomycotina</taxon>
        <taxon>Agaricomycetes</taxon>
        <taxon>Agaricomycetidae</taxon>
        <taxon>Agaricales</taxon>
        <taxon>Agaricineae</taxon>
        <taxon>Strophariaceae</taxon>
        <taxon>Pholiota</taxon>
    </lineage>
</organism>
<evidence type="ECO:0000313" key="2">
    <source>
        <dbReference type="Proteomes" id="UP000807469"/>
    </source>
</evidence>
<dbReference type="EMBL" id="MU155466">
    <property type="protein sequence ID" value="KAF9473152.1"/>
    <property type="molecule type" value="Genomic_DNA"/>
</dbReference>
<accession>A0A9P6CNR6</accession>
<protein>
    <submittedName>
        <fullName evidence="1">Uncharacterized protein</fullName>
    </submittedName>
</protein>
<dbReference type="Proteomes" id="UP000807469">
    <property type="component" value="Unassembled WGS sequence"/>
</dbReference>
<comment type="caution">
    <text evidence="1">The sequence shown here is derived from an EMBL/GenBank/DDBJ whole genome shotgun (WGS) entry which is preliminary data.</text>
</comment>
<keyword evidence="2" id="KW-1185">Reference proteome</keyword>
<sequence>MSNGFGYDTCTELINGMWNWGRDQIGEMVPVDKDGNVTMTSELFVGGTNELESERRTVRLEQGRGRFREKLGQEKAEHTGKQECAVLLVLGGKNEQPKLFGIKRVASVAPPLRSPSDSALLHIVMGRSWVLVEIRGDKWACDVRVHTVRVLR</sequence>
<gene>
    <name evidence="1" type="ORF">BDN70DRAFT_406880</name>
</gene>
<proteinExistence type="predicted"/>